<feature type="active site" description="Proton donor" evidence="14">
    <location>
        <position position="388"/>
    </location>
</feature>
<dbReference type="GO" id="GO:0016020">
    <property type="term" value="C:membrane"/>
    <property type="evidence" value="ECO:0007669"/>
    <property type="project" value="InterPro"/>
</dbReference>
<evidence type="ECO:0000313" key="20">
    <source>
        <dbReference type="Proteomes" id="UP000694544"/>
    </source>
</evidence>
<evidence type="ECO:0000256" key="15">
    <source>
        <dbReference type="PIRSR" id="PIRSR601382-2"/>
    </source>
</evidence>
<dbReference type="PANTHER" id="PTHR45679:SF2">
    <property type="entry name" value="ER DEGRADATION-ENHANCING ALPHA-MANNOSIDASE-LIKE PROTEIN 3"/>
    <property type="match status" value="1"/>
</dbReference>
<dbReference type="GO" id="GO:0005509">
    <property type="term" value="F:calcium ion binding"/>
    <property type="evidence" value="ECO:0007669"/>
    <property type="project" value="InterPro"/>
</dbReference>
<keyword evidence="9" id="KW-0325">Glycoprotein</keyword>
<dbReference type="PRINTS" id="PR00747">
    <property type="entry name" value="GLYHDRLASE47"/>
</dbReference>
<dbReference type="Proteomes" id="UP000694544">
    <property type="component" value="Unplaced"/>
</dbReference>
<dbReference type="CDD" id="cd02126">
    <property type="entry name" value="PA_EDEM3_like"/>
    <property type="match status" value="1"/>
</dbReference>
<protein>
    <recommendedName>
        <fullName evidence="16">alpha-1,2-Mannosidase</fullName>
        <ecNumber evidence="16">3.2.1.-</ecNumber>
    </recommendedName>
</protein>
<reference evidence="19" key="2">
    <citation type="submission" date="2025-09" db="UniProtKB">
        <authorList>
            <consortium name="Ensembl"/>
        </authorList>
    </citation>
    <scope>IDENTIFICATION</scope>
</reference>
<dbReference type="PANTHER" id="PTHR45679">
    <property type="entry name" value="ER DEGRADATION-ENHANCING ALPHA-MANNOSIDASE-LIKE PROTEIN 2"/>
    <property type="match status" value="1"/>
</dbReference>
<dbReference type="InterPro" id="IPR012341">
    <property type="entry name" value="6hp_glycosidase-like_sf"/>
</dbReference>
<evidence type="ECO:0000256" key="13">
    <source>
        <dbReference type="ARBA" id="ARBA00058220"/>
    </source>
</evidence>
<comment type="function">
    <text evidence="13">Involved in endoplasmic reticulum-associated degradation (ERAD). Accelerates the glycoprotein ERAD by proteasomes, by catalyzing mannose trimming from Man8GlcNAc2 to Man7GlcNAc2 in the N-glycans. May also participate in mannose trimming from all glycoproteins and not just misfolded ones targeted to ERAD. May have alpha 1,2-mannosidase activity.</text>
</comment>
<reference evidence="19" key="1">
    <citation type="submission" date="2025-08" db="UniProtKB">
        <authorList>
            <consortium name="Ensembl"/>
        </authorList>
    </citation>
    <scope>IDENTIFICATION</scope>
</reference>
<keyword evidence="16" id="KW-0326">Glycosidase</keyword>
<evidence type="ECO:0000256" key="8">
    <source>
        <dbReference type="ARBA" id="ARBA00022824"/>
    </source>
</evidence>
<feature type="compositionally biased region" description="Polar residues" evidence="17">
    <location>
        <begin position="836"/>
        <end position="845"/>
    </location>
</feature>
<evidence type="ECO:0000256" key="17">
    <source>
        <dbReference type="SAM" id="MobiDB-lite"/>
    </source>
</evidence>
<keyword evidence="20" id="KW-1185">Reference proteome</keyword>
<dbReference type="Gene3D" id="1.50.10.10">
    <property type="match status" value="1"/>
</dbReference>
<dbReference type="SUPFAM" id="SSF48225">
    <property type="entry name" value="Seven-hairpin glycosidases"/>
    <property type="match status" value="1"/>
</dbReference>
<evidence type="ECO:0000256" key="12">
    <source>
        <dbReference type="ARBA" id="ARBA00048605"/>
    </source>
</evidence>
<feature type="compositionally biased region" description="Polar residues" evidence="17">
    <location>
        <begin position="808"/>
        <end position="823"/>
    </location>
</feature>
<dbReference type="GO" id="GO:0006986">
    <property type="term" value="P:response to unfolded protein"/>
    <property type="evidence" value="ECO:0007669"/>
    <property type="project" value="UniProtKB-KW"/>
</dbReference>
<evidence type="ECO:0000313" key="19">
    <source>
        <dbReference type="Ensembl" id="ENSMMSP00000016809.1"/>
    </source>
</evidence>
<accession>A0A8C6DN95</accession>
<evidence type="ECO:0000256" key="3">
    <source>
        <dbReference type="ARBA" id="ARBA00004922"/>
    </source>
</evidence>
<dbReference type="InterPro" id="IPR037322">
    <property type="entry name" value="EDEM3_PA"/>
</dbReference>
<evidence type="ECO:0000256" key="4">
    <source>
        <dbReference type="ARBA" id="ARBA00007658"/>
    </source>
</evidence>
<dbReference type="InterPro" id="IPR001382">
    <property type="entry name" value="Glyco_hydro_47"/>
</dbReference>
<dbReference type="Pfam" id="PF02225">
    <property type="entry name" value="PA"/>
    <property type="match status" value="1"/>
</dbReference>
<dbReference type="InterPro" id="IPR044674">
    <property type="entry name" value="EDEM1/2/3"/>
</dbReference>
<keyword evidence="5 15" id="KW-0479">Metal-binding</keyword>
<feature type="domain" description="PA" evidence="18">
    <location>
        <begin position="688"/>
        <end position="774"/>
    </location>
</feature>
<keyword evidence="6" id="KW-0732">Signal</keyword>
<evidence type="ECO:0000259" key="18">
    <source>
        <dbReference type="Pfam" id="PF02225"/>
    </source>
</evidence>
<evidence type="ECO:0000256" key="16">
    <source>
        <dbReference type="RuleBase" id="RU361193"/>
    </source>
</evidence>
<comment type="cofactor">
    <cofactor evidence="1 15">
        <name>Ca(2+)</name>
        <dbReference type="ChEBI" id="CHEBI:29108"/>
    </cofactor>
</comment>
<feature type="active site" description="Proton donor" evidence="14">
    <location>
        <position position="147"/>
    </location>
</feature>
<evidence type="ECO:0000256" key="11">
    <source>
        <dbReference type="ARBA" id="ARBA00047669"/>
    </source>
</evidence>
<dbReference type="Pfam" id="PF01532">
    <property type="entry name" value="Glyco_hydro_47"/>
    <property type="match status" value="1"/>
</dbReference>
<evidence type="ECO:0000256" key="7">
    <source>
        <dbReference type="ARBA" id="ARBA00022801"/>
    </source>
</evidence>
<dbReference type="GO" id="GO:0036503">
    <property type="term" value="P:ERAD pathway"/>
    <property type="evidence" value="ECO:0007669"/>
    <property type="project" value="Ensembl"/>
</dbReference>
<dbReference type="GeneTree" id="ENSGT00940000159391"/>
<dbReference type="Ensembl" id="ENSMMST00000018585.1">
    <property type="protein sequence ID" value="ENSMMSP00000016809.1"/>
    <property type="gene ID" value="ENSMMSG00000012813.1"/>
</dbReference>
<gene>
    <name evidence="19" type="primary">EDEM3</name>
</gene>
<dbReference type="Gene3D" id="3.50.30.30">
    <property type="match status" value="1"/>
</dbReference>
<dbReference type="GO" id="GO:0004571">
    <property type="term" value="F:mannosyl-oligosaccharide 1,2-alpha-mannosidase activity"/>
    <property type="evidence" value="ECO:0007669"/>
    <property type="project" value="UniProtKB-EC"/>
</dbReference>
<feature type="compositionally biased region" description="Low complexity" evidence="17">
    <location>
        <begin position="847"/>
        <end position="864"/>
    </location>
</feature>
<proteinExistence type="inferred from homology"/>
<keyword evidence="7 16" id="KW-0378">Hydrolase</keyword>
<feature type="active site" evidence="14">
    <location>
        <position position="294"/>
    </location>
</feature>
<comment type="subcellular location">
    <subcellularLocation>
        <location evidence="2">Endoplasmic reticulum</location>
    </subcellularLocation>
</comment>
<keyword evidence="15" id="KW-0106">Calcium</keyword>
<evidence type="ECO:0000256" key="2">
    <source>
        <dbReference type="ARBA" id="ARBA00004240"/>
    </source>
</evidence>
<feature type="region of interest" description="Disordered" evidence="17">
    <location>
        <begin position="792"/>
        <end position="905"/>
    </location>
</feature>
<evidence type="ECO:0000256" key="1">
    <source>
        <dbReference type="ARBA" id="ARBA00001913"/>
    </source>
</evidence>
<dbReference type="InterPro" id="IPR003137">
    <property type="entry name" value="PA_domain"/>
</dbReference>
<feature type="binding site" evidence="15">
    <location>
        <position position="492"/>
    </location>
    <ligand>
        <name>Ca(2+)</name>
        <dbReference type="ChEBI" id="CHEBI:29108"/>
    </ligand>
</feature>
<name>A0A8C6DN95_MOSMO</name>
<evidence type="ECO:0000256" key="6">
    <source>
        <dbReference type="ARBA" id="ARBA00022729"/>
    </source>
</evidence>
<comment type="catalytic activity">
    <reaction evidence="11">
        <text>N(4)-(alpha-D-Man-(1-&gt;2)-alpha-D-Man-(1-&gt;2)-alpha-D-Man-(1-&gt;3)-[alpha-D-Man-(1-&gt;3)-[alpha-D-Man-(1-&gt;2)-alpha-D-Man-(1-&gt;6)]-alpha-D-Man-(1-&gt;6)]-beta-D-Man-(1-&gt;4)-beta-D-GlcNAc-(1-&gt;4)-beta-D-GlcNAc)-L-asparaginyl-[protein] (N-glucan mannose isomer 8A1,2,3B1,3) + 3 H2O = N(4)-(alpha-D-Man-(1-&gt;3)-[alpha-D-Man-(1-&gt;3)-[alpha-D-Man-(1-&gt;6)]-alpha-D-Man-(1-&gt;6)]-beta-D-Man-(1-&gt;4)-beta-D-GlcNAc-(1-&gt;4)-beta-D-GlcNAc)-L-asparaginyl-[protein] (N-glucan mannose isomer 5A1,2) + 3 beta-D-mannose</text>
        <dbReference type="Rhea" id="RHEA:56028"/>
        <dbReference type="Rhea" id="RHEA-COMP:14358"/>
        <dbReference type="Rhea" id="RHEA-COMP:14367"/>
        <dbReference type="ChEBI" id="CHEBI:15377"/>
        <dbReference type="ChEBI" id="CHEBI:28563"/>
        <dbReference type="ChEBI" id="CHEBI:59087"/>
        <dbReference type="ChEBI" id="CHEBI:60628"/>
        <dbReference type="EC" id="3.2.1.113"/>
    </reaction>
</comment>
<dbReference type="SUPFAM" id="SSF52025">
    <property type="entry name" value="PA domain"/>
    <property type="match status" value="1"/>
</dbReference>
<comment type="catalytic activity">
    <reaction evidence="12">
        <text>N(4)-(alpha-D-Man-(1-&gt;2)-alpha-D-Man-(1-&gt;2)-alpha-D-Man-(1-&gt;3)-[alpha-D-Man-(1-&gt;2)-alpha-D-Man-(1-&gt;3)-[alpha-D-Man-(1-&gt;2)-alpha-D-Man-(1-&gt;6)]-alpha-D-Man-(1-&gt;6)]-beta-D-Man-(1-&gt;4)-beta-D-GlcNAc-(1-&gt;4)-beta-D-GlcNAc)-L-asparaginyl-[protein] (N-glucan mannose isomer 9A1,2,3B1,2,3) + 4 H2O = N(4)-(alpha-D-Man-(1-&gt;3)-[alpha-D-Man-(1-&gt;3)-[alpha-D-Man-(1-&gt;6)]-alpha-D-Man-(1-&gt;6)]-beta-D-Man-(1-&gt;4)-beta-D-GlcNAc-(1-&gt;4)-beta-D-GlcNAc)-L-asparaginyl-[protein] (N-glucan mannose isomer 5A1,2) + 4 beta-D-mannose</text>
        <dbReference type="Rhea" id="RHEA:56008"/>
        <dbReference type="Rhea" id="RHEA-COMP:14356"/>
        <dbReference type="Rhea" id="RHEA-COMP:14367"/>
        <dbReference type="ChEBI" id="CHEBI:15377"/>
        <dbReference type="ChEBI" id="CHEBI:28563"/>
        <dbReference type="ChEBI" id="CHEBI:59087"/>
        <dbReference type="ChEBI" id="CHEBI:139493"/>
        <dbReference type="EC" id="3.2.1.113"/>
    </reaction>
</comment>
<comment type="pathway">
    <text evidence="3">Protein modification; protein glycosylation.</text>
</comment>
<dbReference type="AlphaFoldDB" id="A0A8C6DN95"/>
<organism evidence="19 20">
    <name type="scientific">Moschus moschiferus</name>
    <name type="common">Siberian musk deer</name>
    <name type="synonym">Moschus sibiricus</name>
    <dbReference type="NCBI Taxonomy" id="68415"/>
    <lineage>
        <taxon>Eukaryota</taxon>
        <taxon>Metazoa</taxon>
        <taxon>Chordata</taxon>
        <taxon>Craniata</taxon>
        <taxon>Vertebrata</taxon>
        <taxon>Euteleostomi</taxon>
        <taxon>Mammalia</taxon>
        <taxon>Eutheria</taxon>
        <taxon>Laurasiatheria</taxon>
        <taxon>Artiodactyla</taxon>
        <taxon>Ruminantia</taxon>
        <taxon>Pecora</taxon>
        <taxon>Moschidae</taxon>
        <taxon>Moschus</taxon>
    </lineage>
</organism>
<keyword evidence="10" id="KW-0834">Unfolded protein response</keyword>
<evidence type="ECO:0000256" key="5">
    <source>
        <dbReference type="ARBA" id="ARBA00022723"/>
    </source>
</evidence>
<dbReference type="InterPro" id="IPR046450">
    <property type="entry name" value="PA_dom_sf"/>
</dbReference>
<dbReference type="FunFam" id="1.50.10.10:FF:000008">
    <property type="entry name" value="alpha-1,2-Mannosidase"/>
    <property type="match status" value="1"/>
</dbReference>
<sequence length="931" mass="104227">MSGAGGGRGSGSSVPQRAPWSLVAATAALCLVAATSVWTAAAAPMSREEKQKLGNQVLEMFDHAYGNYMEHAYPADELMPLTCRGRVRGQEPSRGDVDDALGKFSLTLIDSLDTLVVLNKTKEFEDAVRKVLRDVNLDNDVVVSVFETNIRVLGGLLGGHSLAIMLKEKGEYMQWYNDELLQMAKQLGYKLLPAFNTTSGLPYPRINLKFGIRKPEARTGTETDTCTACAGTLILEFAALSRFTGATIFEEYARKALDFLWEKRQRSSNLVGVTINIHTGDWVRKDSGVGAGIDSYYEYLLKAYVLLGDDSFLERFNTHYDAIMRYISQPPLLLDVHIHKPMLNARTWMDALLAFFPGLQVLKGDIRPAIETHEMLYQVIKKHNFLPEAFTTDFRVHWAQHPLRPEFAESTYFLYKATGDPYYLEVGKTLIENLNKYARVPCGFAAMKDVRTGSHEDRMDSFFLAEMFKYLYLLFADKEDIIFDIEDYIFTTEAHLLPLWLSTTNQRVSKKNTTSEYTELDDSNFDWTCPNTQILFPNDPLYAQSIREPLKNVVDKSCPRGIIRVEESLRSGAKPPLRARDFMATNPEHLEILKKMGVSLIHLKDGRVQLVQHAIQAASSIDAEDGLRFMQEMIELSSQQQKEQQLPPRAVQIVSHPFFGRVVLTAGPAQFGPDLSKHKETRGFVASSKPYNGCSELTNPEAVMGKIALIQRGQCMFAEKARNIQNAGAIGGIVIDDNEGSSSDTAPLFQMAGDGKDTDDIKIPMLFLFSKEGSIILDAIREYEEVEVLLSDRAKDRDPEMENEEQPSSENDSQSAEQVSSRSQEIDLVDQESPEESSVNSQPESLSPVDTDSAASVSSSEQDSNPTENHETTSLDGECIDLDNQLQEQSETEEDSNPNVSWGKKVQPIDSILADWNEDIEAFEMMDKDEL</sequence>
<dbReference type="GO" id="GO:0005975">
    <property type="term" value="P:carbohydrate metabolic process"/>
    <property type="evidence" value="ECO:0007669"/>
    <property type="project" value="InterPro"/>
</dbReference>
<keyword evidence="8" id="KW-0256">Endoplasmic reticulum</keyword>
<comment type="similarity">
    <text evidence="4 16">Belongs to the glycosyl hydrolase 47 family.</text>
</comment>
<feature type="active site" evidence="14">
    <location>
        <position position="406"/>
    </location>
</feature>
<evidence type="ECO:0000256" key="9">
    <source>
        <dbReference type="ARBA" id="ARBA00023180"/>
    </source>
</evidence>
<evidence type="ECO:0000256" key="14">
    <source>
        <dbReference type="PIRSR" id="PIRSR601382-1"/>
    </source>
</evidence>
<evidence type="ECO:0000256" key="10">
    <source>
        <dbReference type="ARBA" id="ARBA00023230"/>
    </source>
</evidence>
<dbReference type="FunFam" id="3.50.30.30:FF:000004">
    <property type="entry name" value="alpha-1,2-Mannosidase"/>
    <property type="match status" value="1"/>
</dbReference>
<dbReference type="EC" id="3.2.1.-" evidence="16"/>
<dbReference type="GO" id="GO:0044322">
    <property type="term" value="C:endoplasmic reticulum quality control compartment"/>
    <property type="evidence" value="ECO:0007669"/>
    <property type="project" value="GOC"/>
</dbReference>
<dbReference type="GO" id="GO:1904380">
    <property type="term" value="P:endoplasmic reticulum mannose trimming"/>
    <property type="evidence" value="ECO:0007669"/>
    <property type="project" value="InterPro"/>
</dbReference>
<dbReference type="InterPro" id="IPR036026">
    <property type="entry name" value="Seven-hairpin_glycosidases"/>
</dbReference>